<sequence>MVYLLSHEDGEDNEEQVKENDKAGEENSHEDEEYREKANKSRAGEENSHEDEEDNEAMIENEFRAGEENSCEDEEQREKVNVSSASEENSAGKDGEPHLQNDIGREELDGECRDATEEEAEEKPYPEDPSDWPAPHQITDTFRQNMTERGPLKCPDGPYPRSEASHRRFSKAYCYRLLSNGERIERDWLLYSKKANKVYCFACKLFGRSK</sequence>
<dbReference type="Proteomes" id="UP001558613">
    <property type="component" value="Unassembled WGS sequence"/>
</dbReference>
<feature type="compositionally biased region" description="Acidic residues" evidence="1">
    <location>
        <begin position="48"/>
        <end position="59"/>
    </location>
</feature>
<keyword evidence="3" id="KW-1185">Reference proteome</keyword>
<feature type="region of interest" description="Disordered" evidence="1">
    <location>
        <begin position="1"/>
        <end position="137"/>
    </location>
</feature>
<feature type="compositionally biased region" description="Basic and acidic residues" evidence="1">
    <location>
        <begin position="15"/>
        <end position="47"/>
    </location>
</feature>
<dbReference type="EMBL" id="JAYMGO010000002">
    <property type="protein sequence ID" value="KAL1281023.1"/>
    <property type="molecule type" value="Genomic_DNA"/>
</dbReference>
<protein>
    <submittedName>
        <fullName evidence="2">Uncharacterized protein</fullName>
    </submittedName>
</protein>
<evidence type="ECO:0000256" key="1">
    <source>
        <dbReference type="SAM" id="MobiDB-lite"/>
    </source>
</evidence>
<feature type="compositionally biased region" description="Basic and acidic residues" evidence="1">
    <location>
        <begin position="90"/>
        <end position="115"/>
    </location>
</feature>
<organism evidence="2 3">
    <name type="scientific">Cirrhinus molitorella</name>
    <name type="common">mud carp</name>
    <dbReference type="NCBI Taxonomy" id="172907"/>
    <lineage>
        <taxon>Eukaryota</taxon>
        <taxon>Metazoa</taxon>
        <taxon>Chordata</taxon>
        <taxon>Craniata</taxon>
        <taxon>Vertebrata</taxon>
        <taxon>Euteleostomi</taxon>
        <taxon>Actinopterygii</taxon>
        <taxon>Neopterygii</taxon>
        <taxon>Teleostei</taxon>
        <taxon>Ostariophysi</taxon>
        <taxon>Cypriniformes</taxon>
        <taxon>Cyprinidae</taxon>
        <taxon>Labeoninae</taxon>
        <taxon>Labeonini</taxon>
        <taxon>Cirrhinus</taxon>
    </lineage>
</organism>
<name>A0ABR3NVH1_9TELE</name>
<comment type="caution">
    <text evidence="2">The sequence shown here is derived from an EMBL/GenBank/DDBJ whole genome shotgun (WGS) entry which is preliminary data.</text>
</comment>
<gene>
    <name evidence="2" type="ORF">QQF64_015623</name>
</gene>
<evidence type="ECO:0000313" key="3">
    <source>
        <dbReference type="Proteomes" id="UP001558613"/>
    </source>
</evidence>
<evidence type="ECO:0000313" key="2">
    <source>
        <dbReference type="EMBL" id="KAL1281023.1"/>
    </source>
</evidence>
<proteinExistence type="predicted"/>
<reference evidence="2 3" key="1">
    <citation type="submission" date="2023-09" db="EMBL/GenBank/DDBJ databases">
        <authorList>
            <person name="Wang M."/>
        </authorList>
    </citation>
    <scope>NUCLEOTIDE SEQUENCE [LARGE SCALE GENOMIC DNA]</scope>
    <source>
        <strain evidence="2">GT-2023</strain>
        <tissue evidence="2">Liver</tissue>
    </source>
</reference>
<accession>A0ABR3NVH1</accession>